<feature type="transmembrane region" description="Helical" evidence="17">
    <location>
        <begin position="108"/>
        <end position="131"/>
    </location>
</feature>
<evidence type="ECO:0000256" key="1">
    <source>
        <dbReference type="ARBA" id="ARBA00001974"/>
    </source>
</evidence>
<keyword evidence="10 17" id="KW-1133">Transmembrane helix</keyword>
<dbReference type="InterPro" id="IPR013130">
    <property type="entry name" value="Fe3_Rdtase_TM_dom"/>
</dbReference>
<keyword evidence="20" id="KW-1185">Reference proteome</keyword>
<feature type="transmembrane region" description="Helical" evidence="17">
    <location>
        <begin position="316"/>
        <end position="333"/>
    </location>
</feature>
<keyword evidence="9" id="KW-0249">Electron transport</keyword>
<dbReference type="PANTHER" id="PTHR11972:SF41">
    <property type="entry name" value="FERRIC REDUCTION OXIDASE 2"/>
    <property type="match status" value="1"/>
</dbReference>
<organism evidence="19 20">
    <name type="scientific">Gossypium australe</name>
    <dbReference type="NCBI Taxonomy" id="47621"/>
    <lineage>
        <taxon>Eukaryota</taxon>
        <taxon>Viridiplantae</taxon>
        <taxon>Streptophyta</taxon>
        <taxon>Embryophyta</taxon>
        <taxon>Tracheophyta</taxon>
        <taxon>Spermatophyta</taxon>
        <taxon>Magnoliopsida</taxon>
        <taxon>eudicotyledons</taxon>
        <taxon>Gunneridae</taxon>
        <taxon>Pentapetalae</taxon>
        <taxon>rosids</taxon>
        <taxon>malvids</taxon>
        <taxon>Malvales</taxon>
        <taxon>Malvaceae</taxon>
        <taxon>Malvoideae</taxon>
        <taxon>Gossypium</taxon>
    </lineage>
</organism>
<dbReference type="InterPro" id="IPR013112">
    <property type="entry name" value="FAD-bd_8"/>
</dbReference>
<keyword evidence="6 17" id="KW-0812">Transmembrane</keyword>
<dbReference type="AlphaFoldDB" id="A0A5B6W1X3"/>
<evidence type="ECO:0000256" key="17">
    <source>
        <dbReference type="SAM" id="Phobius"/>
    </source>
</evidence>
<evidence type="ECO:0000256" key="3">
    <source>
        <dbReference type="ARBA" id="ARBA00006278"/>
    </source>
</evidence>
<evidence type="ECO:0000256" key="15">
    <source>
        <dbReference type="ARBA" id="ARBA00050970"/>
    </source>
</evidence>
<keyword evidence="11" id="KW-0560">Oxidoreductase</keyword>
<keyword evidence="13" id="KW-0406">Ion transport</keyword>
<evidence type="ECO:0000256" key="11">
    <source>
        <dbReference type="ARBA" id="ARBA00023002"/>
    </source>
</evidence>
<evidence type="ECO:0000256" key="8">
    <source>
        <dbReference type="ARBA" id="ARBA00022827"/>
    </source>
</evidence>
<proteinExistence type="inferred from homology"/>
<dbReference type="Pfam" id="PF08022">
    <property type="entry name" value="FAD_binding_8"/>
    <property type="match status" value="1"/>
</dbReference>
<dbReference type="InterPro" id="IPR013121">
    <property type="entry name" value="Fe_red_NAD-bd_6"/>
</dbReference>
<feature type="transmembrane region" description="Helical" evidence="17">
    <location>
        <begin position="160"/>
        <end position="180"/>
    </location>
</feature>
<dbReference type="SFLD" id="SFLDG01168">
    <property type="entry name" value="Ferric_reductase_subgroup_(FRE"/>
    <property type="match status" value="1"/>
</dbReference>
<comment type="cofactor">
    <cofactor evidence="1">
        <name>FAD</name>
        <dbReference type="ChEBI" id="CHEBI:57692"/>
    </cofactor>
</comment>
<dbReference type="GO" id="GO:0005886">
    <property type="term" value="C:plasma membrane"/>
    <property type="evidence" value="ECO:0007669"/>
    <property type="project" value="TreeGrafter"/>
</dbReference>
<evidence type="ECO:0000256" key="10">
    <source>
        <dbReference type="ARBA" id="ARBA00022989"/>
    </source>
</evidence>
<evidence type="ECO:0000256" key="7">
    <source>
        <dbReference type="ARBA" id="ARBA00022723"/>
    </source>
</evidence>
<dbReference type="PROSITE" id="PS51384">
    <property type="entry name" value="FAD_FR"/>
    <property type="match status" value="1"/>
</dbReference>
<dbReference type="InterPro" id="IPR050369">
    <property type="entry name" value="RBOH/FRE"/>
</dbReference>
<evidence type="ECO:0000256" key="14">
    <source>
        <dbReference type="ARBA" id="ARBA00023136"/>
    </source>
</evidence>
<sequence>MDSRFVRATIRHLLTVIFLGICMMWIMAPTNTYKQKWKPSISKTVDSTYFGTQAPNMLIWTFPVLFVASLGSLYLHLGKNSNQNASQSNEKKHRQALWRKPVLVKGPLGIVSGIELALLIMFIALLVWSLVTYLRRLHTITPKAAAKEGVKVWEMKLFDVALWIGLTGNVCLAFLFYPVARGSSVLPLLGLTSEGSIKYHIWLGHMTMVLFTIHGICYIIDWAVTGNISEVRRVGVTGPDPFVNYLWGAFNIDAMLKWSHSDISNVAGEIALLGGLGLWAATFPQIRRKTFELFFYAHHLYIIFVFFFILHVGIGYTFIMLPGFYLFIVDRYLRFLQSRTSVRLLSARLLPCNVVELNFAKTHGLTYNPTSIMFVNVPSISKLQWHPFTVSSNSNMEPDKLSVIIKSEGSWSTKLYQMLSSPIERLDVSIEGPYGPQSNHFLRHDTIVMVSGGSGITPFISIIRELIFRSKISQCKTPDMILIAVFKSSLDLTMLDLLLPMTGSPSELSNLKLHIEAYVTKENEPTTDNSKRVRSILFKPLPTDKPMAPILGPNSWFWLAAIISSSFIMFLILIGIITGFYIYPRDHNKNEFSASTKAVLNVLAICVSIAATASAAVFWNKRQYSREATQVQNIEGQTPLGSQNLRAYNGDRELESLPHQSLAQATKVHYGGRPDLKRMLFESRGESVGVLVCGPKKLRHDVAAICSSGLADNLHFESISFSW</sequence>
<comment type="subcellular location">
    <subcellularLocation>
        <location evidence="2">Membrane</location>
        <topology evidence="2">Multi-pass membrane protein</topology>
    </subcellularLocation>
</comment>
<feature type="transmembrane region" description="Helical" evidence="17">
    <location>
        <begin position="201"/>
        <end position="224"/>
    </location>
</feature>
<accession>A0A5B6W1X3</accession>
<gene>
    <name evidence="19" type="ORF">EPI10_025458</name>
</gene>
<evidence type="ECO:0000256" key="2">
    <source>
        <dbReference type="ARBA" id="ARBA00004141"/>
    </source>
</evidence>
<dbReference type="FunFam" id="3.40.50.80:FF:000039">
    <property type="entry name" value="Ferric reduction oxidase 3"/>
    <property type="match status" value="1"/>
</dbReference>
<comment type="similarity">
    <text evidence="3">Belongs to the ferric reductase (FRE) family.</text>
</comment>
<dbReference type="PANTHER" id="PTHR11972">
    <property type="entry name" value="NADPH OXIDASE"/>
    <property type="match status" value="1"/>
</dbReference>
<keyword evidence="5" id="KW-0285">Flavoprotein</keyword>
<dbReference type="SUPFAM" id="SSF63380">
    <property type="entry name" value="Riboflavin synthase domain-like"/>
    <property type="match status" value="1"/>
</dbReference>
<evidence type="ECO:0000313" key="19">
    <source>
        <dbReference type="EMBL" id="KAA3475253.1"/>
    </source>
</evidence>
<keyword evidence="4" id="KW-0813">Transport</keyword>
<evidence type="ECO:0000256" key="4">
    <source>
        <dbReference type="ARBA" id="ARBA00022448"/>
    </source>
</evidence>
<name>A0A5B6W1X3_9ROSI</name>
<comment type="catalytic activity">
    <reaction evidence="15">
        <text>2 a Fe(II)-siderophore + NAD(+) + H(+) = 2 a Fe(III)-siderophore + NADH</text>
        <dbReference type="Rhea" id="RHEA:15061"/>
        <dbReference type="Rhea" id="RHEA-COMP:11342"/>
        <dbReference type="Rhea" id="RHEA-COMP:11344"/>
        <dbReference type="ChEBI" id="CHEBI:15378"/>
        <dbReference type="ChEBI" id="CHEBI:29033"/>
        <dbReference type="ChEBI" id="CHEBI:29034"/>
        <dbReference type="ChEBI" id="CHEBI:57540"/>
        <dbReference type="ChEBI" id="CHEBI:57945"/>
        <dbReference type="EC" id="1.16.1.7"/>
    </reaction>
</comment>
<evidence type="ECO:0000256" key="13">
    <source>
        <dbReference type="ARBA" id="ARBA00023065"/>
    </source>
</evidence>
<reference evidence="20" key="1">
    <citation type="journal article" date="2019" name="Plant Biotechnol. J.">
        <title>Genome sequencing of the Australian wild diploid species Gossypium australe highlights disease resistance and delayed gland morphogenesis.</title>
        <authorList>
            <person name="Cai Y."/>
            <person name="Cai X."/>
            <person name="Wang Q."/>
            <person name="Wang P."/>
            <person name="Zhang Y."/>
            <person name="Cai C."/>
            <person name="Xu Y."/>
            <person name="Wang K."/>
            <person name="Zhou Z."/>
            <person name="Wang C."/>
            <person name="Geng S."/>
            <person name="Li B."/>
            <person name="Dong Q."/>
            <person name="Hou Y."/>
            <person name="Wang H."/>
            <person name="Ai P."/>
            <person name="Liu Z."/>
            <person name="Yi F."/>
            <person name="Sun M."/>
            <person name="An G."/>
            <person name="Cheng J."/>
            <person name="Zhang Y."/>
            <person name="Shi Q."/>
            <person name="Xie Y."/>
            <person name="Shi X."/>
            <person name="Chang Y."/>
            <person name="Huang F."/>
            <person name="Chen Y."/>
            <person name="Hong S."/>
            <person name="Mi L."/>
            <person name="Sun Q."/>
            <person name="Zhang L."/>
            <person name="Zhou B."/>
            <person name="Peng R."/>
            <person name="Zhang X."/>
            <person name="Liu F."/>
        </authorList>
    </citation>
    <scope>NUCLEOTIDE SEQUENCE [LARGE SCALE GENOMIC DNA]</scope>
    <source>
        <strain evidence="20">cv. PA1801</strain>
    </source>
</reference>
<evidence type="ECO:0000256" key="6">
    <source>
        <dbReference type="ARBA" id="ARBA00022692"/>
    </source>
</evidence>
<feature type="domain" description="FAD-binding FR-type" evidence="18">
    <location>
        <begin position="337"/>
        <end position="440"/>
    </location>
</feature>
<feature type="transmembrane region" description="Helical" evidence="17">
    <location>
        <begin position="556"/>
        <end position="583"/>
    </location>
</feature>
<feature type="transmembrane region" description="Helical" evidence="17">
    <location>
        <begin position="263"/>
        <end position="281"/>
    </location>
</feature>
<evidence type="ECO:0000256" key="5">
    <source>
        <dbReference type="ARBA" id="ARBA00022630"/>
    </source>
</evidence>
<dbReference type="GO" id="GO:0046872">
    <property type="term" value="F:metal ion binding"/>
    <property type="evidence" value="ECO:0007669"/>
    <property type="project" value="UniProtKB-KW"/>
</dbReference>
<evidence type="ECO:0000313" key="20">
    <source>
        <dbReference type="Proteomes" id="UP000325315"/>
    </source>
</evidence>
<dbReference type="InterPro" id="IPR017938">
    <property type="entry name" value="Riboflavin_synthase-like_b-brl"/>
</dbReference>
<feature type="transmembrane region" description="Helical" evidence="17">
    <location>
        <begin position="57"/>
        <end position="77"/>
    </location>
</feature>
<evidence type="ECO:0000256" key="9">
    <source>
        <dbReference type="ARBA" id="ARBA00022982"/>
    </source>
</evidence>
<dbReference type="Pfam" id="PF01794">
    <property type="entry name" value="Ferric_reduct"/>
    <property type="match status" value="1"/>
</dbReference>
<feature type="transmembrane region" description="Helical" evidence="17">
    <location>
        <begin position="12"/>
        <end position="28"/>
    </location>
</feature>
<dbReference type="OrthoDB" id="167398at2759"/>
<keyword evidence="14 17" id="KW-0472">Membrane</keyword>
<feature type="transmembrane region" description="Helical" evidence="17">
    <location>
        <begin position="598"/>
        <end position="619"/>
    </location>
</feature>
<dbReference type="GO" id="GO:0140618">
    <property type="term" value="F:ferric-chelate reductase (NADH) activity"/>
    <property type="evidence" value="ECO:0007669"/>
    <property type="project" value="UniProtKB-EC"/>
</dbReference>
<dbReference type="InterPro" id="IPR017927">
    <property type="entry name" value="FAD-bd_FR_type"/>
</dbReference>
<keyword evidence="12" id="KW-0408">Iron</keyword>
<dbReference type="InterPro" id="IPR039261">
    <property type="entry name" value="FNR_nucleotide-bd"/>
</dbReference>
<dbReference type="SUPFAM" id="SSF52343">
    <property type="entry name" value="Ferredoxin reductase-like, C-terminal NADP-linked domain"/>
    <property type="match status" value="1"/>
</dbReference>
<evidence type="ECO:0000256" key="16">
    <source>
        <dbReference type="ARBA" id="ARBA00066905"/>
    </source>
</evidence>
<dbReference type="EC" id="1.16.1.7" evidence="16"/>
<dbReference type="EMBL" id="SMMG02000005">
    <property type="protein sequence ID" value="KAA3475253.1"/>
    <property type="molecule type" value="Genomic_DNA"/>
</dbReference>
<dbReference type="Proteomes" id="UP000325315">
    <property type="component" value="Unassembled WGS sequence"/>
</dbReference>
<dbReference type="SFLD" id="SFLDS00052">
    <property type="entry name" value="Ferric_Reductase_Domain"/>
    <property type="match status" value="1"/>
</dbReference>
<dbReference type="CDD" id="cd06186">
    <property type="entry name" value="NOX_Duox_like_FAD_NADP"/>
    <property type="match status" value="1"/>
</dbReference>
<dbReference type="Pfam" id="PF08030">
    <property type="entry name" value="NAD_binding_6"/>
    <property type="match status" value="1"/>
</dbReference>
<comment type="caution">
    <text evidence="19">The sequence shown here is derived from an EMBL/GenBank/DDBJ whole genome shotgun (WGS) entry which is preliminary data.</text>
</comment>
<evidence type="ECO:0000259" key="18">
    <source>
        <dbReference type="PROSITE" id="PS51384"/>
    </source>
</evidence>
<keyword evidence="7" id="KW-0479">Metal-binding</keyword>
<protein>
    <recommendedName>
        <fullName evidence="16">ferric-chelate reductase (NADH)</fullName>
        <ecNumber evidence="16">1.16.1.7</ecNumber>
    </recommendedName>
</protein>
<evidence type="ECO:0000256" key="12">
    <source>
        <dbReference type="ARBA" id="ARBA00023004"/>
    </source>
</evidence>
<keyword evidence="8" id="KW-0274">FAD</keyword>
<dbReference type="Gene3D" id="3.40.50.80">
    <property type="entry name" value="Nucleotide-binding domain of ferredoxin-NADP reductase (FNR) module"/>
    <property type="match status" value="2"/>
</dbReference>
<dbReference type="GO" id="GO:0006811">
    <property type="term" value="P:monoatomic ion transport"/>
    <property type="evidence" value="ECO:0007669"/>
    <property type="project" value="UniProtKB-KW"/>
</dbReference>